<dbReference type="PANTHER" id="PTHR12110:SF53">
    <property type="entry name" value="BLR5974 PROTEIN"/>
    <property type="match status" value="1"/>
</dbReference>
<keyword evidence="1" id="KW-0732">Signal</keyword>
<keyword evidence="3" id="KW-0413">Isomerase</keyword>
<sequence length="317" mass="35055">MTQRRKFFKDSVKAGLGLAILSGATATSSSAAPYKQTTAKTSPYKLSLAEWSLRDWLNSEKISNLEFPETSKKEFGIEAVEYVSSFFKGRETDQNYLRELKQRSDDHGVRNVLIMVDMWGTEGALASPKSDERKKAAQNHHKWVDAAKYLGCHAIRVNASGYRDANYQDAKNYFADGLSQLVDYGQKNDISIVVENHGGFSSNGRWLAEVMRAVDHDYCGTLPDFGNFGIDMEKGIFYDPLVGMAQLMPYAKGVSAKSMGIGPNGQDTTIDFPKMMNIVGAFGFEGYVGIEWGGGYAKMNAEEGIHATKKLLMEIIG</sequence>
<keyword evidence="4" id="KW-1185">Reference proteome</keyword>
<comment type="caution">
    <text evidence="3">The sequence shown here is derived from an EMBL/GenBank/DDBJ whole genome shotgun (WGS) entry which is preliminary data.</text>
</comment>
<name>A0ABV9T7C1_9BACT</name>
<dbReference type="GO" id="GO:0016853">
    <property type="term" value="F:isomerase activity"/>
    <property type="evidence" value="ECO:0007669"/>
    <property type="project" value="UniProtKB-KW"/>
</dbReference>
<proteinExistence type="predicted"/>
<dbReference type="PANTHER" id="PTHR12110">
    <property type="entry name" value="HYDROXYPYRUVATE ISOMERASE"/>
    <property type="match status" value="1"/>
</dbReference>
<dbReference type="RefSeq" id="WP_377068658.1">
    <property type="nucleotide sequence ID" value="NZ_JBHSJJ010000020.1"/>
</dbReference>
<dbReference type="Pfam" id="PF01261">
    <property type="entry name" value="AP_endonuc_2"/>
    <property type="match status" value="1"/>
</dbReference>
<gene>
    <name evidence="3" type="ORF">ACFPFU_23190</name>
</gene>
<organism evidence="3 4">
    <name type="scientific">Negadavirga shengliensis</name>
    <dbReference type="NCBI Taxonomy" id="1389218"/>
    <lineage>
        <taxon>Bacteria</taxon>
        <taxon>Pseudomonadati</taxon>
        <taxon>Bacteroidota</taxon>
        <taxon>Cytophagia</taxon>
        <taxon>Cytophagales</taxon>
        <taxon>Cyclobacteriaceae</taxon>
        <taxon>Negadavirga</taxon>
    </lineage>
</organism>
<evidence type="ECO:0000313" key="3">
    <source>
        <dbReference type="EMBL" id="MFC4874627.1"/>
    </source>
</evidence>
<evidence type="ECO:0000259" key="2">
    <source>
        <dbReference type="Pfam" id="PF01261"/>
    </source>
</evidence>
<feature type="chain" id="PRO_5045377768" evidence="1">
    <location>
        <begin position="32"/>
        <end position="317"/>
    </location>
</feature>
<dbReference type="Proteomes" id="UP001595818">
    <property type="component" value="Unassembled WGS sequence"/>
</dbReference>
<dbReference type="Gene3D" id="3.20.20.150">
    <property type="entry name" value="Divalent-metal-dependent TIM barrel enzymes"/>
    <property type="match status" value="1"/>
</dbReference>
<reference evidence="4" key="1">
    <citation type="journal article" date="2019" name="Int. J. Syst. Evol. Microbiol.">
        <title>The Global Catalogue of Microorganisms (GCM) 10K type strain sequencing project: providing services to taxonomists for standard genome sequencing and annotation.</title>
        <authorList>
            <consortium name="The Broad Institute Genomics Platform"/>
            <consortium name="The Broad Institute Genome Sequencing Center for Infectious Disease"/>
            <person name="Wu L."/>
            <person name="Ma J."/>
        </authorList>
    </citation>
    <scope>NUCLEOTIDE SEQUENCE [LARGE SCALE GENOMIC DNA]</scope>
    <source>
        <strain evidence="4">CGMCC 4.7466</strain>
    </source>
</reference>
<dbReference type="PROSITE" id="PS51318">
    <property type="entry name" value="TAT"/>
    <property type="match status" value="1"/>
</dbReference>
<feature type="domain" description="Xylose isomerase-like TIM barrel" evidence="2">
    <location>
        <begin position="73"/>
        <end position="307"/>
    </location>
</feature>
<dbReference type="InterPro" id="IPR050312">
    <property type="entry name" value="IolE/XylAMocC-like"/>
</dbReference>
<evidence type="ECO:0000313" key="4">
    <source>
        <dbReference type="Proteomes" id="UP001595818"/>
    </source>
</evidence>
<dbReference type="InterPro" id="IPR036237">
    <property type="entry name" value="Xyl_isomerase-like_sf"/>
</dbReference>
<dbReference type="SUPFAM" id="SSF51658">
    <property type="entry name" value="Xylose isomerase-like"/>
    <property type="match status" value="1"/>
</dbReference>
<protein>
    <submittedName>
        <fullName evidence="3">Sugar phosphate isomerase/epimerase family protein</fullName>
    </submittedName>
</protein>
<dbReference type="InterPro" id="IPR006311">
    <property type="entry name" value="TAT_signal"/>
</dbReference>
<dbReference type="InterPro" id="IPR013022">
    <property type="entry name" value="Xyl_isomerase-like_TIM-brl"/>
</dbReference>
<feature type="signal peptide" evidence="1">
    <location>
        <begin position="1"/>
        <end position="31"/>
    </location>
</feature>
<accession>A0ABV9T7C1</accession>
<dbReference type="EMBL" id="JBHSJJ010000020">
    <property type="protein sequence ID" value="MFC4874627.1"/>
    <property type="molecule type" value="Genomic_DNA"/>
</dbReference>
<evidence type="ECO:0000256" key="1">
    <source>
        <dbReference type="SAM" id="SignalP"/>
    </source>
</evidence>